<comment type="caution">
    <text evidence="2">The sequence shown here is derived from an EMBL/GenBank/DDBJ whole genome shotgun (WGS) entry which is preliminary data.</text>
</comment>
<dbReference type="EMBL" id="PRDK01000009">
    <property type="protein sequence ID" value="MBE8715341.1"/>
    <property type="molecule type" value="Genomic_DNA"/>
</dbReference>
<feature type="chain" id="PRO_5036815239" description="DUF5034 domain-containing protein" evidence="1">
    <location>
        <begin position="21"/>
        <end position="188"/>
    </location>
</feature>
<proteinExistence type="predicted"/>
<evidence type="ECO:0000313" key="3">
    <source>
        <dbReference type="Proteomes" id="UP000616201"/>
    </source>
</evidence>
<keyword evidence="1" id="KW-0732">Signal</keyword>
<evidence type="ECO:0000313" key="2">
    <source>
        <dbReference type="EMBL" id="MBE8715341.1"/>
    </source>
</evidence>
<evidence type="ECO:0000256" key="1">
    <source>
        <dbReference type="SAM" id="SignalP"/>
    </source>
</evidence>
<keyword evidence="3" id="KW-1185">Reference proteome</keyword>
<organism evidence="2 3">
    <name type="scientific">Sphingobacterium hungaricum</name>
    <dbReference type="NCBI Taxonomy" id="2082723"/>
    <lineage>
        <taxon>Bacteria</taxon>
        <taxon>Pseudomonadati</taxon>
        <taxon>Bacteroidota</taxon>
        <taxon>Sphingobacteriia</taxon>
        <taxon>Sphingobacteriales</taxon>
        <taxon>Sphingobacteriaceae</taxon>
        <taxon>Sphingobacterium</taxon>
    </lineage>
</organism>
<dbReference type="RefSeq" id="WP_196937179.1">
    <property type="nucleotide sequence ID" value="NZ_MU158698.1"/>
</dbReference>
<protein>
    <recommendedName>
        <fullName evidence="4">DUF5034 domain-containing protein</fullName>
    </recommendedName>
</protein>
<feature type="signal peptide" evidence="1">
    <location>
        <begin position="1"/>
        <end position="20"/>
    </location>
</feature>
<evidence type="ECO:0008006" key="4">
    <source>
        <dbReference type="Google" id="ProtNLM"/>
    </source>
</evidence>
<dbReference type="AlphaFoldDB" id="A0A928V1N9"/>
<sequence length="188" mass="21538">MGVNIAFRRFILLASFVALSVCTAMQCKKDDYIYYDLEGLEGKKIEIGLTPASSSYKVGELITIEGKITPQDIGLSDFQKLEEPTLASFYFYDQNNIPNIDYEAFKLVSSETRFNDDRTTYSIKITYEIKNKGLYKVMNDPSFSSHNLYSVVYVTVLSGQRKPRGYRGYLPLVFTNNNKTFMEIEVIE</sequence>
<dbReference type="Proteomes" id="UP000616201">
    <property type="component" value="Unassembled WGS sequence"/>
</dbReference>
<reference evidence="2" key="1">
    <citation type="submission" date="2018-02" db="EMBL/GenBank/DDBJ databases">
        <authorList>
            <person name="Vasarhelyi B.M."/>
            <person name="Deshmukh S."/>
            <person name="Balint B."/>
            <person name="Kukolya J."/>
        </authorList>
    </citation>
    <scope>NUCLEOTIDE SEQUENCE</scope>
    <source>
        <strain evidence="2">KB22</strain>
    </source>
</reference>
<name>A0A928V1N9_9SPHI</name>
<accession>A0A928V1N9</accession>
<gene>
    <name evidence="2" type="ORF">C4F49_16835</name>
</gene>